<reference evidence="2" key="1">
    <citation type="journal article" date="2019" name="Int. J. Syst. Evol. Microbiol.">
        <title>The Global Catalogue of Microorganisms (GCM) 10K type strain sequencing project: providing services to taxonomists for standard genome sequencing and annotation.</title>
        <authorList>
            <consortium name="The Broad Institute Genomics Platform"/>
            <consortium name="The Broad Institute Genome Sequencing Center for Infectious Disease"/>
            <person name="Wu L."/>
            <person name="Ma J."/>
        </authorList>
    </citation>
    <scope>NUCLEOTIDE SEQUENCE [LARGE SCALE GENOMIC DNA]</scope>
    <source>
        <strain evidence="2">KCTC 42087</strain>
    </source>
</reference>
<sequence>MEAAPVRNLHLTARHVHLLRHFSTKEKLDDSLRAIYFKERKRTPMGSTTSTIEEAARLARTAIVMGHGGGSDCLVASLVGDWLTRMGVERVILGGVACQWWLPPGEERVGLKSVLGPDFYEPTDLVGAKPLNDHAVIVGADASLEGRAPHEATAARNFGGEAFIISLRGGGQGVGAGMKAVIEHYGADLIVSVDVGSDTLSTGDEIRPTQTSLADHLTLSGLLQQDIVTYFALAGYGLDAEMELEELDANLGTAIRGGSFRGVIGASYPALEKVRDLHAQAHDPIGSLVIKAGLGEFGLERVVKSNPFGEVARIGPSAVPIWVFDPVMVTRLVAKHAADLIPTTSLANAEDVYRSLGRVPETGLLRFIDYAR</sequence>
<accession>A0ABW1A8N3</accession>
<dbReference type="EMBL" id="JBHSON010000047">
    <property type="protein sequence ID" value="MFC5749948.1"/>
    <property type="molecule type" value="Genomic_DNA"/>
</dbReference>
<comment type="caution">
    <text evidence="1">The sequence shown here is derived from an EMBL/GenBank/DDBJ whole genome shotgun (WGS) entry which is preliminary data.</text>
</comment>
<dbReference type="Pfam" id="PF06626">
    <property type="entry name" value="DUF1152"/>
    <property type="match status" value="1"/>
</dbReference>
<keyword evidence="2" id="KW-1185">Reference proteome</keyword>
<evidence type="ECO:0000313" key="2">
    <source>
        <dbReference type="Proteomes" id="UP001596074"/>
    </source>
</evidence>
<dbReference type="InterPro" id="IPR010581">
    <property type="entry name" value="DUF1152"/>
</dbReference>
<dbReference type="RefSeq" id="WP_378285674.1">
    <property type="nucleotide sequence ID" value="NZ_JBHSON010000047.1"/>
</dbReference>
<evidence type="ECO:0000313" key="1">
    <source>
        <dbReference type="EMBL" id="MFC5749948.1"/>
    </source>
</evidence>
<proteinExistence type="predicted"/>
<organism evidence="1 2">
    <name type="scientific">Actinomadura rugatobispora</name>
    <dbReference type="NCBI Taxonomy" id="1994"/>
    <lineage>
        <taxon>Bacteria</taxon>
        <taxon>Bacillati</taxon>
        <taxon>Actinomycetota</taxon>
        <taxon>Actinomycetes</taxon>
        <taxon>Streptosporangiales</taxon>
        <taxon>Thermomonosporaceae</taxon>
        <taxon>Actinomadura</taxon>
    </lineage>
</organism>
<dbReference type="Proteomes" id="UP001596074">
    <property type="component" value="Unassembled WGS sequence"/>
</dbReference>
<protein>
    <submittedName>
        <fullName evidence="1">DUF1152 domain-containing protein</fullName>
    </submittedName>
</protein>
<gene>
    <name evidence="1" type="ORF">ACFPZN_30335</name>
</gene>
<name>A0ABW1A8N3_9ACTN</name>